<gene>
    <name evidence="2" type="ORF">CLV37_105170</name>
</gene>
<keyword evidence="3" id="KW-1185">Reference proteome</keyword>
<dbReference type="PANTHER" id="PTHR30005">
    <property type="entry name" value="EXOPOLYPHOSPHATASE"/>
    <property type="match status" value="1"/>
</dbReference>
<sequence>MSRRRVAAVDCGTNSLRLLVADVDPATGEAVELERTMEVVRLGQGVDRSGAFAPEALQRTFSAVERAAELVARHAPEAVRFVATSASRDVSNREEFFAGVRERLGVEPDVVTGEEEAALSFSGATAELGPEQAPFLVVDLGGGSTELVLGTREVESARSLDMGSVRMTERYLHDDPPGAAQVAAARADVERLLDSSPVPLERARTLVGVAGTITTITACAVDLAEYAPGCLHGVRLPVGQVLAACDRLLRATRAEKAAMPFVHPGRVDVIGAGALVWATVLERVVARAGTTEVVTSEHDILDGIAVALARSLRKPRVSAR</sequence>
<dbReference type="Gene3D" id="3.30.420.150">
    <property type="entry name" value="Exopolyphosphatase. Domain 2"/>
    <property type="match status" value="1"/>
</dbReference>
<dbReference type="GO" id="GO:0016462">
    <property type="term" value="F:pyrophosphatase activity"/>
    <property type="evidence" value="ECO:0007669"/>
    <property type="project" value="TreeGrafter"/>
</dbReference>
<dbReference type="OrthoDB" id="9793035at2"/>
<dbReference type="PANTHER" id="PTHR30005:SF13">
    <property type="entry name" value="EXOPOLYPHOSPHATASE 2"/>
    <property type="match status" value="1"/>
</dbReference>
<evidence type="ECO:0000259" key="1">
    <source>
        <dbReference type="Pfam" id="PF02541"/>
    </source>
</evidence>
<accession>A0A2T0R4F8</accession>
<dbReference type="RefSeq" id="WP_106210479.1">
    <property type="nucleotide sequence ID" value="NZ_PVZF01000005.1"/>
</dbReference>
<dbReference type="EMBL" id="PVZF01000005">
    <property type="protein sequence ID" value="PRY15243.1"/>
    <property type="molecule type" value="Genomic_DNA"/>
</dbReference>
<dbReference type="SUPFAM" id="SSF53067">
    <property type="entry name" value="Actin-like ATPase domain"/>
    <property type="match status" value="2"/>
</dbReference>
<reference evidence="2 3" key="1">
    <citation type="submission" date="2018-03" db="EMBL/GenBank/DDBJ databases">
        <title>Genomic Encyclopedia of Archaeal and Bacterial Type Strains, Phase II (KMG-II): from individual species to whole genera.</title>
        <authorList>
            <person name="Goeker M."/>
        </authorList>
    </citation>
    <scope>NUCLEOTIDE SEQUENCE [LARGE SCALE GENOMIC DNA]</scope>
    <source>
        <strain evidence="2 3">DSM 19711</strain>
    </source>
</reference>
<dbReference type="InterPro" id="IPR050273">
    <property type="entry name" value="GppA/Ppx_hydrolase"/>
</dbReference>
<dbReference type="AlphaFoldDB" id="A0A2T0R4F8"/>
<name>A0A2T0R4F8_9ACTN</name>
<dbReference type="Pfam" id="PF02541">
    <property type="entry name" value="Ppx-GppA"/>
    <property type="match status" value="1"/>
</dbReference>
<proteinExistence type="predicted"/>
<evidence type="ECO:0000313" key="2">
    <source>
        <dbReference type="EMBL" id="PRY15243.1"/>
    </source>
</evidence>
<feature type="domain" description="Ppx/GppA phosphatase N-terminal" evidence="1">
    <location>
        <begin position="32"/>
        <end position="304"/>
    </location>
</feature>
<dbReference type="InterPro" id="IPR043129">
    <property type="entry name" value="ATPase_NBD"/>
</dbReference>
<dbReference type="Proteomes" id="UP000238083">
    <property type="component" value="Unassembled WGS sequence"/>
</dbReference>
<organism evidence="2 3">
    <name type="scientific">Kineococcus rhizosphaerae</name>
    <dbReference type="NCBI Taxonomy" id="559628"/>
    <lineage>
        <taxon>Bacteria</taxon>
        <taxon>Bacillati</taxon>
        <taxon>Actinomycetota</taxon>
        <taxon>Actinomycetes</taxon>
        <taxon>Kineosporiales</taxon>
        <taxon>Kineosporiaceae</taxon>
        <taxon>Kineococcus</taxon>
    </lineage>
</organism>
<evidence type="ECO:0000313" key="3">
    <source>
        <dbReference type="Proteomes" id="UP000238083"/>
    </source>
</evidence>
<comment type="caution">
    <text evidence="2">The sequence shown here is derived from an EMBL/GenBank/DDBJ whole genome shotgun (WGS) entry which is preliminary data.</text>
</comment>
<dbReference type="Gene3D" id="3.30.420.40">
    <property type="match status" value="1"/>
</dbReference>
<protein>
    <submittedName>
        <fullName evidence="2">Exopolyphosphatase/guanosine-5'-triphosphate, 3'-diphosphate pyrophosphatase</fullName>
    </submittedName>
</protein>
<dbReference type="InterPro" id="IPR003695">
    <property type="entry name" value="Ppx_GppA_N"/>
</dbReference>